<evidence type="ECO:0000259" key="8">
    <source>
        <dbReference type="SMART" id="SM00856"/>
    </source>
</evidence>
<dbReference type="Pfam" id="PF04043">
    <property type="entry name" value="PMEI"/>
    <property type="match status" value="2"/>
</dbReference>
<dbReference type="PANTHER" id="PTHR31080:SF303">
    <property type="entry name" value="PECTINESTERASE 1-LIKE"/>
    <property type="match status" value="1"/>
</dbReference>
<keyword evidence="6" id="KW-0325">Glycoprotein</keyword>
<keyword evidence="4" id="KW-0732">Signal</keyword>
<feature type="domain" description="Pectinesterase inhibitor" evidence="8">
    <location>
        <begin position="302"/>
        <end position="458"/>
    </location>
</feature>
<reference evidence="9" key="1">
    <citation type="submission" date="2023-12" db="EMBL/GenBank/DDBJ databases">
        <title>Genome assembly of Anisodus tanguticus.</title>
        <authorList>
            <person name="Wang Y.-J."/>
        </authorList>
    </citation>
    <scope>NUCLEOTIDE SEQUENCE</scope>
    <source>
        <strain evidence="9">KB-2021</strain>
        <tissue evidence="9">Leaf</tissue>
    </source>
</reference>
<dbReference type="Gene3D" id="1.20.140.40">
    <property type="entry name" value="Invertase/pectin methylesterase inhibitor family protein"/>
    <property type="match status" value="2"/>
</dbReference>
<sequence length="495" mass="55102">MIKRDYDTELPVNNPEKAIKSICNPTPYYHTCFRYISNSLYKNKSSKINSSQIFSISLHTAINELQKITYTLKSYNSPSDDQSTPSQCEYMYFNSSVSQLNSYLVIDEEKNSTAMMTMRSEMIDWLAIERPKIAKCLYWLEYNKGLDTENANNFLMILANMNSISEMFNPSINSVFNFSAFRSSGKSIAASLFSDRVFVDTRNSYLVIKPCRLGLPTFPNTSQISIFPICILMESMNLVKGYDKVNPSEDLASSSTRRAAHKRRLTIALSLTLFLTLLICALVGAFIHASNSEYHTPSVSSNSTDSLKIVCAVTQHPGSCFDSISSLHKNPHKPDPEQFLNLSLQATVKELTNVTSLPKTLISKVNDPGTVSALKDCISLFDDALSQLNQSAELMSVGPGESALTVMKVNNMQTWISAAMTDQDTCLEGLDEMGSPLLGEVKARVQNAKEYMSNTLAILNTLILLVIAEDCHSIITLYQKNPKVSHISRKFSGTK</sequence>
<dbReference type="Proteomes" id="UP001291623">
    <property type="component" value="Unassembled WGS sequence"/>
</dbReference>
<feature type="transmembrane region" description="Helical" evidence="7">
    <location>
        <begin position="265"/>
        <end position="287"/>
    </location>
</feature>
<comment type="similarity">
    <text evidence="2">In the C-terminal section; belongs to the pectinesterase family.</text>
</comment>
<evidence type="ECO:0000256" key="5">
    <source>
        <dbReference type="ARBA" id="ARBA00023157"/>
    </source>
</evidence>
<evidence type="ECO:0000256" key="1">
    <source>
        <dbReference type="ARBA" id="ARBA00006027"/>
    </source>
</evidence>
<protein>
    <recommendedName>
        <fullName evidence="3">pectinesterase</fullName>
        <ecNumber evidence="3">3.1.1.11</ecNumber>
    </recommendedName>
</protein>
<dbReference type="GO" id="GO:0030599">
    <property type="term" value="F:pectinesterase activity"/>
    <property type="evidence" value="ECO:0007669"/>
    <property type="project" value="UniProtKB-EC"/>
</dbReference>
<keyword evidence="7" id="KW-1133">Transmembrane helix</keyword>
<accession>A0AAE1S127</accession>
<evidence type="ECO:0000256" key="2">
    <source>
        <dbReference type="ARBA" id="ARBA00007786"/>
    </source>
</evidence>
<dbReference type="GO" id="GO:0004857">
    <property type="term" value="F:enzyme inhibitor activity"/>
    <property type="evidence" value="ECO:0007669"/>
    <property type="project" value="InterPro"/>
</dbReference>
<dbReference type="PANTHER" id="PTHR31080">
    <property type="entry name" value="PECTINESTERASE INHIBITOR-LIKE"/>
    <property type="match status" value="1"/>
</dbReference>
<evidence type="ECO:0000256" key="3">
    <source>
        <dbReference type="ARBA" id="ARBA00013229"/>
    </source>
</evidence>
<dbReference type="SUPFAM" id="SSF101148">
    <property type="entry name" value="Plant invertase/pectin methylesterase inhibitor"/>
    <property type="match status" value="2"/>
</dbReference>
<name>A0AAE1S127_9SOLA</name>
<organism evidence="9 10">
    <name type="scientific">Anisodus tanguticus</name>
    <dbReference type="NCBI Taxonomy" id="243964"/>
    <lineage>
        <taxon>Eukaryota</taxon>
        <taxon>Viridiplantae</taxon>
        <taxon>Streptophyta</taxon>
        <taxon>Embryophyta</taxon>
        <taxon>Tracheophyta</taxon>
        <taxon>Spermatophyta</taxon>
        <taxon>Magnoliopsida</taxon>
        <taxon>eudicotyledons</taxon>
        <taxon>Gunneridae</taxon>
        <taxon>Pentapetalae</taxon>
        <taxon>asterids</taxon>
        <taxon>lamiids</taxon>
        <taxon>Solanales</taxon>
        <taxon>Solanaceae</taxon>
        <taxon>Solanoideae</taxon>
        <taxon>Hyoscyameae</taxon>
        <taxon>Anisodus</taxon>
    </lineage>
</organism>
<dbReference type="InterPro" id="IPR006501">
    <property type="entry name" value="Pectinesterase_inhib_dom"/>
</dbReference>
<dbReference type="CDD" id="cd15798">
    <property type="entry name" value="PMEI-like_3"/>
    <property type="match status" value="1"/>
</dbReference>
<evidence type="ECO:0000256" key="6">
    <source>
        <dbReference type="ARBA" id="ARBA00023180"/>
    </source>
</evidence>
<dbReference type="SMART" id="SM00856">
    <property type="entry name" value="PMEI"/>
    <property type="match status" value="1"/>
</dbReference>
<dbReference type="EMBL" id="JAVYJV010000009">
    <property type="protein sequence ID" value="KAK4362459.1"/>
    <property type="molecule type" value="Genomic_DNA"/>
</dbReference>
<dbReference type="NCBIfam" id="TIGR01614">
    <property type="entry name" value="PME_inhib"/>
    <property type="match status" value="1"/>
</dbReference>
<keyword evidence="7" id="KW-0472">Membrane</keyword>
<dbReference type="FunFam" id="1.20.140.40:FF:000010">
    <property type="entry name" value="Pectinesterase"/>
    <property type="match status" value="1"/>
</dbReference>
<evidence type="ECO:0000313" key="9">
    <source>
        <dbReference type="EMBL" id="KAK4362459.1"/>
    </source>
</evidence>
<dbReference type="EC" id="3.1.1.11" evidence="3"/>
<proteinExistence type="inferred from homology"/>
<keyword evidence="5" id="KW-1015">Disulfide bond</keyword>
<keyword evidence="10" id="KW-1185">Reference proteome</keyword>
<evidence type="ECO:0000313" key="10">
    <source>
        <dbReference type="Proteomes" id="UP001291623"/>
    </source>
</evidence>
<dbReference type="InterPro" id="IPR051955">
    <property type="entry name" value="PME_Inhibitor"/>
</dbReference>
<comment type="caution">
    <text evidence="9">The sequence shown here is derived from an EMBL/GenBank/DDBJ whole genome shotgun (WGS) entry which is preliminary data.</text>
</comment>
<dbReference type="InterPro" id="IPR035513">
    <property type="entry name" value="Invertase/methylesterase_inhib"/>
</dbReference>
<comment type="similarity">
    <text evidence="1">In the N-terminal section; belongs to the PMEI family.</text>
</comment>
<evidence type="ECO:0000256" key="4">
    <source>
        <dbReference type="ARBA" id="ARBA00022729"/>
    </source>
</evidence>
<dbReference type="AlphaFoldDB" id="A0AAE1S127"/>
<keyword evidence="7" id="KW-0812">Transmembrane</keyword>
<gene>
    <name evidence="9" type="ORF">RND71_017700</name>
</gene>
<evidence type="ECO:0000256" key="7">
    <source>
        <dbReference type="SAM" id="Phobius"/>
    </source>
</evidence>